<keyword evidence="2" id="KW-1185">Reference proteome</keyword>
<dbReference type="Proteomes" id="UP000054166">
    <property type="component" value="Unassembled WGS sequence"/>
</dbReference>
<accession>A0A0C3BKY1</accession>
<dbReference type="EMBL" id="KN833020">
    <property type="protein sequence ID" value="KIM77997.1"/>
    <property type="molecule type" value="Genomic_DNA"/>
</dbReference>
<dbReference type="AlphaFoldDB" id="A0A0C3BKY1"/>
<reference evidence="2" key="2">
    <citation type="submission" date="2015-01" db="EMBL/GenBank/DDBJ databases">
        <title>Evolutionary Origins and Diversification of the Mycorrhizal Mutualists.</title>
        <authorList>
            <consortium name="DOE Joint Genome Institute"/>
            <consortium name="Mycorrhizal Genomics Consortium"/>
            <person name="Kohler A."/>
            <person name="Kuo A."/>
            <person name="Nagy L.G."/>
            <person name="Floudas D."/>
            <person name="Copeland A."/>
            <person name="Barry K.W."/>
            <person name="Cichocki N."/>
            <person name="Veneault-Fourrey C."/>
            <person name="LaButti K."/>
            <person name="Lindquist E.A."/>
            <person name="Lipzen A."/>
            <person name="Lundell T."/>
            <person name="Morin E."/>
            <person name="Murat C."/>
            <person name="Riley R."/>
            <person name="Ohm R."/>
            <person name="Sun H."/>
            <person name="Tunlid A."/>
            <person name="Henrissat B."/>
            <person name="Grigoriev I.V."/>
            <person name="Hibbett D.S."/>
            <person name="Martin F."/>
        </authorList>
    </citation>
    <scope>NUCLEOTIDE SEQUENCE [LARGE SCALE GENOMIC DNA]</scope>
    <source>
        <strain evidence="2">F 1598</strain>
    </source>
</reference>
<evidence type="ECO:0000313" key="1">
    <source>
        <dbReference type="EMBL" id="KIM77997.1"/>
    </source>
</evidence>
<dbReference type="HOGENOM" id="CLU_051720_1_0_1"/>
<dbReference type="STRING" id="765440.A0A0C3BKY1"/>
<gene>
    <name evidence="1" type="ORF">PILCRDRAFT_11653</name>
</gene>
<name>A0A0C3BKY1_PILCF</name>
<organism evidence="1 2">
    <name type="scientific">Piloderma croceum (strain F 1598)</name>
    <dbReference type="NCBI Taxonomy" id="765440"/>
    <lineage>
        <taxon>Eukaryota</taxon>
        <taxon>Fungi</taxon>
        <taxon>Dikarya</taxon>
        <taxon>Basidiomycota</taxon>
        <taxon>Agaricomycotina</taxon>
        <taxon>Agaricomycetes</taxon>
        <taxon>Agaricomycetidae</taxon>
        <taxon>Atheliales</taxon>
        <taxon>Atheliaceae</taxon>
        <taxon>Piloderma</taxon>
    </lineage>
</organism>
<dbReference type="OrthoDB" id="2795673at2759"/>
<reference evidence="1 2" key="1">
    <citation type="submission" date="2014-04" db="EMBL/GenBank/DDBJ databases">
        <authorList>
            <consortium name="DOE Joint Genome Institute"/>
            <person name="Kuo A."/>
            <person name="Tarkka M."/>
            <person name="Buscot F."/>
            <person name="Kohler A."/>
            <person name="Nagy L.G."/>
            <person name="Floudas D."/>
            <person name="Copeland A."/>
            <person name="Barry K.W."/>
            <person name="Cichocki N."/>
            <person name="Veneault-Fourrey C."/>
            <person name="LaButti K."/>
            <person name="Lindquist E.A."/>
            <person name="Lipzen A."/>
            <person name="Lundell T."/>
            <person name="Morin E."/>
            <person name="Murat C."/>
            <person name="Sun H."/>
            <person name="Tunlid A."/>
            <person name="Henrissat B."/>
            <person name="Grigoriev I.V."/>
            <person name="Hibbett D.S."/>
            <person name="Martin F."/>
            <person name="Nordberg H.P."/>
            <person name="Cantor M.N."/>
            <person name="Hua S.X."/>
        </authorList>
    </citation>
    <scope>NUCLEOTIDE SEQUENCE [LARGE SCALE GENOMIC DNA]</scope>
    <source>
        <strain evidence="1 2">F 1598</strain>
    </source>
</reference>
<protein>
    <recommendedName>
        <fullName evidence="3">F-box domain-containing protein</fullName>
    </recommendedName>
</protein>
<evidence type="ECO:0008006" key="3">
    <source>
        <dbReference type="Google" id="ProtNLM"/>
    </source>
</evidence>
<sequence length="323" mass="37247">MRPTQPLPRTSTKQSQRPSLFNHLPTELVYHVFHLASASSRTSCLAICLVASWARRIALPNLFHTVVIKDDTAYSEFENYLSNPSYVLPNSSVIPTSLVNGVWMEGAEPWQCNRMSSVFEACENITHLALQKEFFYQLVRSSSPLVGLRHGEKRISPRALARNQDLHITVMDARSIDWVLTEHYQVEVGYRSPIFDKVTHLRLAVIDSYKMLIGLACFSRLSHISVPYYLDGFHKARHLQHILELKSLKMLVIAVATDIIREASWKRLEKWVRKTRETDGRVYLVKPSSVYIRDEWEAETRGGESIWDRAVRYTDEWDRSATA</sequence>
<dbReference type="InParanoid" id="A0A0C3BKY1"/>
<evidence type="ECO:0000313" key="2">
    <source>
        <dbReference type="Proteomes" id="UP000054166"/>
    </source>
</evidence>
<proteinExistence type="predicted"/>